<dbReference type="OrthoDB" id="4910413at2759"/>
<sequence length="435" mass="48794">MPEFISEGRTPITLNSRKHDPFLVGKAIDIRGIDWKGRATLAYIRLLAATNNAWELALASAVCSSQLAVNLSITVLSFITLSHHHTRFWLEPDLAAGEERKKMGHNTSKCNLLTHYSTLSNYACQHMGPASGVPLNLFEWNNIALLAPINEPYAEVSWTSYLEKTLPEELLQDFAIASNLSMDAYLERLTLNYNRSKTSYTFVLVDLYSYSRYAGVMCWPKVKLDKLIGGYRSHLGALVNLAVPKHSLYGKWTAKPFPSAPRFEFDGNATHCISPDDPYFRDVHAVISLEMQAWFSFKTNMAGENIKTAEEIFMSYSHPFIKAFGKSFYNNYACTSLKGCFLMTSRGEAWRPDDMWGMVSKTRQLLDEQLPVCIMLGSSVPPAGFYTINSPQPKLTPSLPCPPVSASVLESTYDASLHLVRKHGLKAQEKPESNH</sequence>
<protein>
    <submittedName>
        <fullName evidence="1">Uncharacterized protein</fullName>
    </submittedName>
</protein>
<comment type="caution">
    <text evidence="1">The sequence shown here is derived from an EMBL/GenBank/DDBJ whole genome shotgun (WGS) entry which is preliminary data.</text>
</comment>
<gene>
    <name evidence="1" type="ORF">L249_6530</name>
</gene>
<organism evidence="1 2">
    <name type="scientific">Ophiocordyceps polyrhachis-furcata BCC 54312</name>
    <dbReference type="NCBI Taxonomy" id="1330021"/>
    <lineage>
        <taxon>Eukaryota</taxon>
        <taxon>Fungi</taxon>
        <taxon>Dikarya</taxon>
        <taxon>Ascomycota</taxon>
        <taxon>Pezizomycotina</taxon>
        <taxon>Sordariomycetes</taxon>
        <taxon>Hypocreomycetidae</taxon>
        <taxon>Hypocreales</taxon>
        <taxon>Ophiocordycipitaceae</taxon>
        <taxon>Ophiocordyceps</taxon>
    </lineage>
</organism>
<dbReference type="AlphaFoldDB" id="A0A367LK73"/>
<proteinExistence type="predicted"/>
<accession>A0A367LK73</accession>
<dbReference type="Proteomes" id="UP000253664">
    <property type="component" value="Unassembled WGS sequence"/>
</dbReference>
<reference evidence="1 2" key="1">
    <citation type="journal article" date="2015" name="BMC Genomics">
        <title>Insights from the genome of Ophiocordyceps polyrhachis-furcata to pathogenicity and host specificity in insect fungi.</title>
        <authorList>
            <person name="Wichadakul D."/>
            <person name="Kobmoo N."/>
            <person name="Ingsriswang S."/>
            <person name="Tangphatsornruang S."/>
            <person name="Chantasingh D."/>
            <person name="Luangsa-ard J.J."/>
            <person name="Eurwilaichitr L."/>
        </authorList>
    </citation>
    <scope>NUCLEOTIDE SEQUENCE [LARGE SCALE GENOMIC DNA]</scope>
    <source>
        <strain evidence="1 2">BCC 54312</strain>
    </source>
</reference>
<evidence type="ECO:0000313" key="1">
    <source>
        <dbReference type="EMBL" id="RCI14828.1"/>
    </source>
</evidence>
<keyword evidence="2" id="KW-1185">Reference proteome</keyword>
<name>A0A367LK73_9HYPO</name>
<dbReference type="EMBL" id="LKCN02000003">
    <property type="protein sequence ID" value="RCI14828.1"/>
    <property type="molecule type" value="Genomic_DNA"/>
</dbReference>
<evidence type="ECO:0000313" key="2">
    <source>
        <dbReference type="Proteomes" id="UP000253664"/>
    </source>
</evidence>